<feature type="compositionally biased region" description="Pro residues" evidence="1">
    <location>
        <begin position="132"/>
        <end position="149"/>
    </location>
</feature>
<comment type="caution">
    <text evidence="2">The sequence shown here is derived from an EMBL/GenBank/DDBJ whole genome shotgun (WGS) entry which is preliminary data.</text>
</comment>
<feature type="compositionally biased region" description="Polar residues" evidence="1">
    <location>
        <begin position="63"/>
        <end position="88"/>
    </location>
</feature>
<keyword evidence="3" id="KW-1185">Reference proteome</keyword>
<dbReference type="Proteomes" id="UP001558652">
    <property type="component" value="Unassembled WGS sequence"/>
</dbReference>
<evidence type="ECO:0000313" key="3">
    <source>
        <dbReference type="Proteomes" id="UP001558652"/>
    </source>
</evidence>
<name>A0ABD0XSF0_9HEMI</name>
<dbReference type="AlphaFoldDB" id="A0ABD0XSF0"/>
<feature type="region of interest" description="Disordered" evidence="1">
    <location>
        <begin position="42"/>
        <end position="99"/>
    </location>
</feature>
<evidence type="ECO:0000256" key="1">
    <source>
        <dbReference type="SAM" id="MobiDB-lite"/>
    </source>
</evidence>
<organism evidence="2 3">
    <name type="scientific">Ranatra chinensis</name>
    <dbReference type="NCBI Taxonomy" id="642074"/>
    <lineage>
        <taxon>Eukaryota</taxon>
        <taxon>Metazoa</taxon>
        <taxon>Ecdysozoa</taxon>
        <taxon>Arthropoda</taxon>
        <taxon>Hexapoda</taxon>
        <taxon>Insecta</taxon>
        <taxon>Pterygota</taxon>
        <taxon>Neoptera</taxon>
        <taxon>Paraneoptera</taxon>
        <taxon>Hemiptera</taxon>
        <taxon>Heteroptera</taxon>
        <taxon>Panheteroptera</taxon>
        <taxon>Nepomorpha</taxon>
        <taxon>Nepidae</taxon>
        <taxon>Ranatrinae</taxon>
        <taxon>Ranatra</taxon>
    </lineage>
</organism>
<feature type="region of interest" description="Disordered" evidence="1">
    <location>
        <begin position="130"/>
        <end position="179"/>
    </location>
</feature>
<gene>
    <name evidence="2" type="ORF">AAG570_008178</name>
</gene>
<evidence type="ECO:0000313" key="2">
    <source>
        <dbReference type="EMBL" id="KAL1110101.1"/>
    </source>
</evidence>
<reference evidence="2 3" key="1">
    <citation type="submission" date="2024-07" db="EMBL/GenBank/DDBJ databases">
        <title>Chromosome-level genome assembly of the water stick insect Ranatra chinensis (Heteroptera: Nepidae).</title>
        <authorList>
            <person name="Liu X."/>
        </authorList>
    </citation>
    <scope>NUCLEOTIDE SEQUENCE [LARGE SCALE GENOMIC DNA]</scope>
    <source>
        <strain evidence="2">Cailab_2021Rc</strain>
        <tissue evidence="2">Muscle</tissue>
    </source>
</reference>
<protein>
    <submittedName>
        <fullName evidence="2">Uncharacterized protein</fullName>
    </submittedName>
</protein>
<dbReference type="EMBL" id="JBFDAA010000023">
    <property type="protein sequence ID" value="KAL1110101.1"/>
    <property type="molecule type" value="Genomic_DNA"/>
</dbReference>
<proteinExistence type="predicted"/>
<feature type="compositionally biased region" description="Low complexity" evidence="1">
    <location>
        <begin position="46"/>
        <end position="62"/>
    </location>
</feature>
<accession>A0ABD0XSF0</accession>
<feature type="non-terminal residue" evidence="2">
    <location>
        <position position="1"/>
    </location>
</feature>
<sequence length="297" mass="31387">VATLQDIASLEEYQSTGSPQSFQHHQDIQSVLDSPLPVGLADFAYSHSRPTSSESPPSRSHTYGTSPLASPSFTYPTPPASQEGQSPSLAPLQSVISHGSGSSPLSAAAFYTSAMSSSAAVEAALNEVLPQQPYPSPPSQSPVPSPLSLPPSSSSPLPHHTLQSQMMPNSEDPLLSSSPKDFATRKKFDFQTFKLLNNGTIDLGAQGVAGIVLDRNGELKLVQTSCLQPVKSALMEGATVFVNKPSTTLAEGPAKFLKTVPISTKTVISEKVASKAPLHIIDDVKEEIDNDVFLSPR</sequence>